<evidence type="ECO:0000313" key="2">
    <source>
        <dbReference type="Proteomes" id="UP000028549"/>
    </source>
</evidence>
<sequence length="126" mass="14344">MKKAVLIAGVFLALLALAAYMNKWYYPPVPISGITAKEAIERLKNTDRKIIDIAPENGHVWYITRTENKGVSIADKNVKRMLAANGWKFKQKDGSGLFFEKDGDRLIASTQMWTKKYVLVKVPENW</sequence>
<dbReference type="RefSeq" id="WP_029566333.1">
    <property type="nucleotide sequence ID" value="NZ_JNVC02000017.1"/>
</dbReference>
<accession>A0A084GK49</accession>
<dbReference type="AlphaFoldDB" id="A0A084GK49"/>
<reference evidence="1 2" key="1">
    <citation type="journal article" date="2005" name="Int. J. Syst. Evol. Microbiol.">
        <title>Bacillus cibi sp. nov., isolated from jeotgal, a traditional Korean fermented seafood.</title>
        <authorList>
            <person name="Yoon J.H."/>
            <person name="Lee C.H."/>
            <person name="Oh T.K."/>
        </authorList>
    </citation>
    <scope>NUCLEOTIDE SEQUENCE [LARGE SCALE GENOMIC DNA]</scope>
    <source>
        <strain evidence="1 2">DSM 16189</strain>
    </source>
</reference>
<dbReference type="Proteomes" id="UP000028549">
    <property type="component" value="Unassembled WGS sequence"/>
</dbReference>
<organism evidence="1 2">
    <name type="scientific">Metabacillus indicus</name>
    <name type="common">Bacillus indicus</name>
    <dbReference type="NCBI Taxonomy" id="246786"/>
    <lineage>
        <taxon>Bacteria</taxon>
        <taxon>Bacillati</taxon>
        <taxon>Bacillota</taxon>
        <taxon>Bacilli</taxon>
        <taxon>Bacillales</taxon>
        <taxon>Bacillaceae</taxon>
        <taxon>Metabacillus</taxon>
    </lineage>
</organism>
<proteinExistence type="predicted"/>
<evidence type="ECO:0000313" key="1">
    <source>
        <dbReference type="EMBL" id="KEZ47711.1"/>
    </source>
</evidence>
<name>A0A084GK49_METID</name>
<dbReference type="EMBL" id="JNVC02000017">
    <property type="protein sequence ID" value="KEZ47711.1"/>
    <property type="molecule type" value="Genomic_DNA"/>
</dbReference>
<comment type="caution">
    <text evidence="1">The sequence shown here is derived from an EMBL/GenBank/DDBJ whole genome shotgun (WGS) entry which is preliminary data.</text>
</comment>
<dbReference type="STRING" id="246786.GS18_0218790"/>
<dbReference type="OrthoDB" id="6194834at2"/>
<gene>
    <name evidence="1" type="ORF">GS18_0218790</name>
</gene>
<protein>
    <submittedName>
        <fullName evidence="1">Uncharacterized protein</fullName>
    </submittedName>
</protein>
<keyword evidence="2" id="KW-1185">Reference proteome</keyword>